<dbReference type="RefSeq" id="WP_408334221.1">
    <property type="nucleotide sequence ID" value="NZ_JAQQCF010000004.1"/>
</dbReference>
<sequence>MGDTHVSAGSVVGAAPLSGNAATGSGQSTSGAVVTASDSPVKGVEQLPRPVTRPREPVAAHGYAESKTDPALRAESRGDSLHRHGLNPAASAMTDELVKESAGLDPALPPPPVQSSRNDVYRQGLNPVAAAMTDQLVKESAKLDPALPPPN</sequence>
<dbReference type="EMBL" id="JAQQCF010000004">
    <property type="protein sequence ID" value="MFM0636321.1"/>
    <property type="molecule type" value="Genomic_DNA"/>
</dbReference>
<feature type="compositionally biased region" description="Basic and acidic residues" evidence="1">
    <location>
        <begin position="53"/>
        <end position="82"/>
    </location>
</feature>
<proteinExistence type="predicted"/>
<feature type="compositionally biased region" description="Polar residues" evidence="1">
    <location>
        <begin position="20"/>
        <end position="38"/>
    </location>
</feature>
<keyword evidence="3" id="KW-1185">Reference proteome</keyword>
<organism evidence="2 3">
    <name type="scientific">Paraburkholderia metrosideri</name>
    <dbReference type="NCBI Taxonomy" id="580937"/>
    <lineage>
        <taxon>Bacteria</taxon>
        <taxon>Pseudomonadati</taxon>
        <taxon>Pseudomonadota</taxon>
        <taxon>Betaproteobacteria</taxon>
        <taxon>Burkholderiales</taxon>
        <taxon>Burkholderiaceae</taxon>
        <taxon>Paraburkholderia</taxon>
    </lineage>
</organism>
<evidence type="ECO:0000313" key="2">
    <source>
        <dbReference type="EMBL" id="MFM0636321.1"/>
    </source>
</evidence>
<feature type="region of interest" description="Disordered" evidence="1">
    <location>
        <begin position="1"/>
        <end position="126"/>
    </location>
</feature>
<accession>A0ABW9DQL7</accession>
<protein>
    <submittedName>
        <fullName evidence="2">Uncharacterized protein</fullName>
    </submittedName>
</protein>
<name>A0ABW9DQL7_9BURK</name>
<evidence type="ECO:0000313" key="3">
    <source>
        <dbReference type="Proteomes" id="UP001629432"/>
    </source>
</evidence>
<comment type="caution">
    <text evidence="2">The sequence shown here is derived from an EMBL/GenBank/DDBJ whole genome shotgun (WGS) entry which is preliminary data.</text>
</comment>
<evidence type="ECO:0000256" key="1">
    <source>
        <dbReference type="SAM" id="MobiDB-lite"/>
    </source>
</evidence>
<gene>
    <name evidence="2" type="ORF">PQQ63_06410</name>
</gene>
<dbReference type="Proteomes" id="UP001629432">
    <property type="component" value="Unassembled WGS sequence"/>
</dbReference>
<reference evidence="2 3" key="1">
    <citation type="journal article" date="2024" name="Chem. Sci.">
        <title>Discovery of megapolipeptins by genome mining of a Burkholderiales bacteria collection.</title>
        <authorList>
            <person name="Paulo B.S."/>
            <person name="Recchia M.J.J."/>
            <person name="Lee S."/>
            <person name="Fergusson C.H."/>
            <person name="Romanowski S.B."/>
            <person name="Hernandez A."/>
            <person name="Krull N."/>
            <person name="Liu D.Y."/>
            <person name="Cavanagh H."/>
            <person name="Bos A."/>
            <person name="Gray C.A."/>
            <person name="Murphy B.T."/>
            <person name="Linington R.G."/>
            <person name="Eustaquio A.S."/>
        </authorList>
    </citation>
    <scope>NUCLEOTIDE SEQUENCE [LARGE SCALE GENOMIC DNA]</scope>
    <source>
        <strain evidence="2 3">RL17-338-BIC-A</strain>
    </source>
</reference>